<dbReference type="AlphaFoldDB" id="A0A7Z9DH06"/>
<protein>
    <submittedName>
        <fullName evidence="2">Uncharacterized protein</fullName>
    </submittedName>
</protein>
<sequence length="51" mass="5965">MRGCFNGLEVLNSYYFVLFAYVIIVIEAEKDHYRLFLSILPTHSPPDIMID</sequence>
<keyword evidence="1" id="KW-0472">Membrane</keyword>
<keyword evidence="1" id="KW-0812">Transmembrane</keyword>
<evidence type="ECO:0000313" key="2">
    <source>
        <dbReference type="EMBL" id="VTQ59685.1"/>
    </source>
</evidence>
<proteinExistence type="predicted"/>
<dbReference type="EMBL" id="CABEEP010000001">
    <property type="protein sequence ID" value="VTQ59685.1"/>
    <property type="molecule type" value="Genomic_DNA"/>
</dbReference>
<organism evidence="2 3">
    <name type="scientific">Enterococcus hirae</name>
    <dbReference type="NCBI Taxonomy" id="1354"/>
    <lineage>
        <taxon>Bacteria</taxon>
        <taxon>Bacillati</taxon>
        <taxon>Bacillota</taxon>
        <taxon>Bacilli</taxon>
        <taxon>Lactobacillales</taxon>
        <taxon>Enterococcaceae</taxon>
        <taxon>Enterococcus</taxon>
    </lineage>
</organism>
<keyword evidence="1" id="KW-1133">Transmembrane helix</keyword>
<gene>
    <name evidence="2" type="ORF">NCTC12204_00447</name>
</gene>
<dbReference type="Proteomes" id="UP000352698">
    <property type="component" value="Unassembled WGS sequence"/>
</dbReference>
<name>A0A7Z9DH06_ENTHR</name>
<accession>A0A7Z9DH06</accession>
<reference evidence="2 3" key="1">
    <citation type="submission" date="2019-05" db="EMBL/GenBank/DDBJ databases">
        <authorList>
            <consortium name="Pathogen Informatics"/>
        </authorList>
    </citation>
    <scope>NUCLEOTIDE SEQUENCE [LARGE SCALE GENOMIC DNA]</scope>
    <source>
        <strain evidence="2 3">NCTC12204</strain>
    </source>
</reference>
<evidence type="ECO:0000256" key="1">
    <source>
        <dbReference type="SAM" id="Phobius"/>
    </source>
</evidence>
<comment type="caution">
    <text evidence="2">The sequence shown here is derived from an EMBL/GenBank/DDBJ whole genome shotgun (WGS) entry which is preliminary data.</text>
</comment>
<evidence type="ECO:0000313" key="3">
    <source>
        <dbReference type="Proteomes" id="UP000352698"/>
    </source>
</evidence>
<feature type="transmembrane region" description="Helical" evidence="1">
    <location>
        <begin position="12"/>
        <end position="28"/>
    </location>
</feature>